<gene>
    <name evidence="1" type="ORF">D5F53_32615</name>
</gene>
<reference evidence="1 2" key="1">
    <citation type="submission" date="2018-09" db="EMBL/GenBank/DDBJ databases">
        <title>Genome Sequence of Paenibacillus lautus Strain E7593-69, Azo Dye-Degrading Bacteria, Isolated from Commercial Tattoo Inks.</title>
        <authorList>
            <person name="Nho S.W."/>
            <person name="Kim S.-J."/>
            <person name="Kweon O."/>
            <person name="Cerniglia C.E."/>
        </authorList>
    </citation>
    <scope>NUCLEOTIDE SEQUENCE [LARGE SCALE GENOMIC DNA]</scope>
    <source>
        <strain evidence="1 2">E7593-69</strain>
        <plasmid evidence="1 2">pAZOPL1</plasmid>
    </source>
</reference>
<keyword evidence="1" id="KW-0614">Plasmid</keyword>
<name>A0A385TYN3_PAELA</name>
<protein>
    <submittedName>
        <fullName evidence="1">Uncharacterized protein</fullName>
    </submittedName>
</protein>
<dbReference type="RefSeq" id="WP_119851429.1">
    <property type="nucleotide sequence ID" value="NZ_CP032413.1"/>
</dbReference>
<evidence type="ECO:0000313" key="1">
    <source>
        <dbReference type="EMBL" id="AYB48068.1"/>
    </source>
</evidence>
<dbReference type="Proteomes" id="UP000266552">
    <property type="component" value="Plasmid pAZOPL1"/>
</dbReference>
<dbReference type="AlphaFoldDB" id="A0A385TYN3"/>
<proteinExistence type="predicted"/>
<dbReference type="KEGG" id="plw:D5F53_32615"/>
<keyword evidence="2" id="KW-1185">Reference proteome</keyword>
<organism evidence="1 2">
    <name type="scientific">Paenibacillus lautus</name>
    <name type="common">Bacillus lautus</name>
    <dbReference type="NCBI Taxonomy" id="1401"/>
    <lineage>
        <taxon>Bacteria</taxon>
        <taxon>Bacillati</taxon>
        <taxon>Bacillota</taxon>
        <taxon>Bacilli</taxon>
        <taxon>Bacillales</taxon>
        <taxon>Paenibacillaceae</taxon>
        <taxon>Paenibacillus</taxon>
    </lineage>
</organism>
<dbReference type="EMBL" id="CP032413">
    <property type="protein sequence ID" value="AYB48068.1"/>
    <property type="molecule type" value="Genomic_DNA"/>
</dbReference>
<evidence type="ECO:0000313" key="2">
    <source>
        <dbReference type="Proteomes" id="UP000266552"/>
    </source>
</evidence>
<geneLocation type="plasmid" evidence="1 2">
    <name>pAZOPL1</name>
</geneLocation>
<accession>A0A385TYN3</accession>
<sequence>MSSLETVFEKDGLRMLRVYKDDRLILCLPNVNQTTALESRIDSEQFDTIEGAVDFIKNKELYCRNSYSLHLIVRAYDIVDEHYIRIYYNIHGSGC</sequence>